<protein>
    <submittedName>
        <fullName evidence="5">ATP-dependent Clp protease, ATP-binding subunit clpA</fullName>
    </submittedName>
</protein>
<feature type="domain" description="AAA+ ATPase" evidence="4">
    <location>
        <begin position="178"/>
        <end position="322"/>
    </location>
</feature>
<dbReference type="GO" id="GO:0006508">
    <property type="term" value="P:proteolysis"/>
    <property type="evidence" value="ECO:0007669"/>
    <property type="project" value="UniProtKB-KW"/>
</dbReference>
<dbReference type="GO" id="GO:0008233">
    <property type="term" value="F:peptidase activity"/>
    <property type="evidence" value="ECO:0007669"/>
    <property type="project" value="UniProtKB-KW"/>
</dbReference>
<accession>J9GUA7</accession>
<dbReference type="GO" id="GO:0034605">
    <property type="term" value="P:cellular response to heat"/>
    <property type="evidence" value="ECO:0007669"/>
    <property type="project" value="TreeGrafter"/>
</dbReference>
<evidence type="ECO:0000313" key="5">
    <source>
        <dbReference type="EMBL" id="EJX04005.1"/>
    </source>
</evidence>
<keyword evidence="2 5" id="KW-0067">ATP-binding</keyword>
<evidence type="ECO:0000259" key="4">
    <source>
        <dbReference type="SMART" id="SM00382"/>
    </source>
</evidence>
<proteinExistence type="predicted"/>
<keyword evidence="5" id="KW-0645">Protease</keyword>
<dbReference type="Pfam" id="PF00004">
    <property type="entry name" value="AAA"/>
    <property type="match status" value="1"/>
</dbReference>
<dbReference type="InterPro" id="IPR003959">
    <property type="entry name" value="ATPase_AAA_core"/>
</dbReference>
<dbReference type="CDD" id="cd00009">
    <property type="entry name" value="AAA"/>
    <property type="match status" value="1"/>
</dbReference>
<dbReference type="GO" id="GO:0016887">
    <property type="term" value="F:ATP hydrolysis activity"/>
    <property type="evidence" value="ECO:0007669"/>
    <property type="project" value="InterPro"/>
</dbReference>
<evidence type="ECO:0000256" key="1">
    <source>
        <dbReference type="ARBA" id="ARBA00022741"/>
    </source>
</evidence>
<reference evidence="5" key="1">
    <citation type="journal article" date="2012" name="PLoS ONE">
        <title>Gene sets for utilization of primary and secondary nutrition supplies in the distal gut of endangered iberian lynx.</title>
        <authorList>
            <person name="Alcaide M."/>
            <person name="Messina E."/>
            <person name="Richter M."/>
            <person name="Bargiela R."/>
            <person name="Peplies J."/>
            <person name="Huws S.A."/>
            <person name="Newbold C.J."/>
            <person name="Golyshin P.N."/>
            <person name="Simon M.A."/>
            <person name="Lopez G."/>
            <person name="Yakimov M.M."/>
            <person name="Ferrer M."/>
        </authorList>
    </citation>
    <scope>NUCLEOTIDE SEQUENCE</scope>
</reference>
<feature type="compositionally biased region" description="Polar residues" evidence="3">
    <location>
        <begin position="124"/>
        <end position="133"/>
    </location>
</feature>
<dbReference type="Gene3D" id="3.40.50.300">
    <property type="entry name" value="P-loop containing nucleotide triphosphate hydrolases"/>
    <property type="match status" value="1"/>
</dbReference>
<sequence>MKLCDARIHGENGLMQTHEVEGVPVLSAQAEALEIVQTPSDQKPGETVLTIKAPKDGQFGGIDEEELLKMLKERMAAIENGPMGDVIKKLANNMGHLAIVQGKPVDSTTLPNEKAEAAEDAEPSETQSSSSRKLSAEERKLLSFTRDLTAAAERGEIDALIGREKEMERLFEILCCRRKNKPLVIGESGTGKTALIEGLALKIAHGEVPPFLREKRIYVLNAGTLVSRYRGMFSSQLEQIAKSLKSLKNAILFIDDIHVLVDGNGEGGAEQLNALQRLVSDDSLRMIASTSFKPWRSTLSNNEAIARRFHPLSSVRFLKRKPRKFCRGWRRSTKNTIMCISPRAWWNGWYRSRTATSWIVRCRKKP</sequence>
<feature type="region of interest" description="Disordered" evidence="3">
    <location>
        <begin position="102"/>
        <end position="136"/>
    </location>
</feature>
<evidence type="ECO:0000256" key="3">
    <source>
        <dbReference type="SAM" id="MobiDB-lite"/>
    </source>
</evidence>
<dbReference type="PANTHER" id="PTHR11638:SF18">
    <property type="entry name" value="HEAT SHOCK PROTEIN 104"/>
    <property type="match status" value="1"/>
</dbReference>
<comment type="caution">
    <text evidence="5">The sequence shown here is derived from an EMBL/GenBank/DDBJ whole genome shotgun (WGS) entry which is preliminary data.</text>
</comment>
<dbReference type="GO" id="GO:0005524">
    <property type="term" value="F:ATP binding"/>
    <property type="evidence" value="ECO:0007669"/>
    <property type="project" value="UniProtKB-KW"/>
</dbReference>
<keyword evidence="5" id="KW-0378">Hydrolase</keyword>
<dbReference type="SUPFAM" id="SSF52540">
    <property type="entry name" value="P-loop containing nucleoside triphosphate hydrolases"/>
    <property type="match status" value="1"/>
</dbReference>
<dbReference type="GO" id="GO:0005737">
    <property type="term" value="C:cytoplasm"/>
    <property type="evidence" value="ECO:0007669"/>
    <property type="project" value="TreeGrafter"/>
</dbReference>
<dbReference type="InterPro" id="IPR050130">
    <property type="entry name" value="ClpA_ClpB"/>
</dbReference>
<dbReference type="InterPro" id="IPR027417">
    <property type="entry name" value="P-loop_NTPase"/>
</dbReference>
<gene>
    <name evidence="5" type="ORF">EVA_07886</name>
</gene>
<dbReference type="PANTHER" id="PTHR11638">
    <property type="entry name" value="ATP-DEPENDENT CLP PROTEASE"/>
    <property type="match status" value="1"/>
</dbReference>
<dbReference type="InterPro" id="IPR003593">
    <property type="entry name" value="AAA+_ATPase"/>
</dbReference>
<dbReference type="EMBL" id="AMCI01001955">
    <property type="protein sequence ID" value="EJX04005.1"/>
    <property type="molecule type" value="Genomic_DNA"/>
</dbReference>
<keyword evidence="1" id="KW-0547">Nucleotide-binding</keyword>
<dbReference type="SMART" id="SM00382">
    <property type="entry name" value="AAA"/>
    <property type="match status" value="1"/>
</dbReference>
<organism evidence="5">
    <name type="scientific">gut metagenome</name>
    <dbReference type="NCBI Taxonomy" id="749906"/>
    <lineage>
        <taxon>unclassified sequences</taxon>
        <taxon>metagenomes</taxon>
        <taxon>organismal metagenomes</taxon>
    </lineage>
</organism>
<dbReference type="AlphaFoldDB" id="J9GUA7"/>
<evidence type="ECO:0000256" key="2">
    <source>
        <dbReference type="ARBA" id="ARBA00022840"/>
    </source>
</evidence>
<name>J9GUA7_9ZZZZ</name>